<name>A0A2I0IVX5_PUNGR</name>
<accession>A0A2I0IVX5</accession>
<keyword evidence="2" id="KW-1185">Reference proteome</keyword>
<dbReference type="EMBL" id="PGOL01002430">
    <property type="protein sequence ID" value="PKI48147.1"/>
    <property type="molecule type" value="Genomic_DNA"/>
</dbReference>
<gene>
    <name evidence="1" type="ORF">CRG98_031412</name>
</gene>
<dbReference type="AlphaFoldDB" id="A0A2I0IVX5"/>
<proteinExistence type="predicted"/>
<organism evidence="1 2">
    <name type="scientific">Punica granatum</name>
    <name type="common">Pomegranate</name>
    <dbReference type="NCBI Taxonomy" id="22663"/>
    <lineage>
        <taxon>Eukaryota</taxon>
        <taxon>Viridiplantae</taxon>
        <taxon>Streptophyta</taxon>
        <taxon>Embryophyta</taxon>
        <taxon>Tracheophyta</taxon>
        <taxon>Spermatophyta</taxon>
        <taxon>Magnoliopsida</taxon>
        <taxon>eudicotyledons</taxon>
        <taxon>Gunneridae</taxon>
        <taxon>Pentapetalae</taxon>
        <taxon>rosids</taxon>
        <taxon>malvids</taxon>
        <taxon>Myrtales</taxon>
        <taxon>Lythraceae</taxon>
        <taxon>Punica</taxon>
    </lineage>
</organism>
<evidence type="ECO:0000313" key="1">
    <source>
        <dbReference type="EMBL" id="PKI48147.1"/>
    </source>
</evidence>
<sequence>MPLPLQPLLRSFNRSGALYRCSTSPPPIQRSTTWPWAFTIHLATSLVVAMTTGWALYRLPYHPRPPISNIVTPLIPHRTCLWVHLRFYLYLPPPNCFIKCLLQLSALHTTIPSNFAPTSDLTLFSKLIVCEALIILADDIIPNKTYRTINGIQKKCDTSGKRKAWGREKRYDHSGDDAICKPLEGLAQRLRPGSCEVP</sequence>
<reference evidence="1 2" key="1">
    <citation type="submission" date="2017-11" db="EMBL/GenBank/DDBJ databases">
        <title>De-novo sequencing of pomegranate (Punica granatum L.) genome.</title>
        <authorList>
            <person name="Akparov Z."/>
            <person name="Amiraslanov A."/>
            <person name="Hajiyeva S."/>
            <person name="Abbasov M."/>
            <person name="Kaur K."/>
            <person name="Hamwieh A."/>
            <person name="Solovyev V."/>
            <person name="Salamov A."/>
            <person name="Braich B."/>
            <person name="Kosarev P."/>
            <person name="Mahmoud A."/>
            <person name="Hajiyev E."/>
            <person name="Babayeva S."/>
            <person name="Izzatullayeva V."/>
            <person name="Mammadov A."/>
            <person name="Mammadov A."/>
            <person name="Sharifova S."/>
            <person name="Ojaghi J."/>
            <person name="Eynullazada K."/>
            <person name="Bayramov B."/>
            <person name="Abdulazimova A."/>
            <person name="Shahmuradov I."/>
        </authorList>
    </citation>
    <scope>NUCLEOTIDE SEQUENCE [LARGE SCALE GENOMIC DNA]</scope>
    <source>
        <strain evidence="2">cv. AG2017</strain>
        <tissue evidence="1">Leaf</tissue>
    </source>
</reference>
<comment type="caution">
    <text evidence="1">The sequence shown here is derived from an EMBL/GenBank/DDBJ whole genome shotgun (WGS) entry which is preliminary data.</text>
</comment>
<evidence type="ECO:0000313" key="2">
    <source>
        <dbReference type="Proteomes" id="UP000233551"/>
    </source>
</evidence>
<protein>
    <submittedName>
        <fullName evidence="1">Uncharacterized protein</fullName>
    </submittedName>
</protein>
<dbReference type="Proteomes" id="UP000233551">
    <property type="component" value="Unassembled WGS sequence"/>
</dbReference>